<protein>
    <recommendedName>
        <fullName evidence="3">Tail assembly chaperone</fullName>
    </recommendedName>
</protein>
<proteinExistence type="predicted"/>
<gene>
    <name evidence="1" type="ORF">DDR56_08705</name>
</gene>
<dbReference type="Proteomes" id="UP001318401">
    <property type="component" value="Unassembled WGS sequence"/>
</dbReference>
<name>A0ABX2BDG4_9GAMM</name>
<dbReference type="RefSeq" id="WP_125748293.1">
    <property type="nucleotide sequence ID" value="NZ_CP034367.1"/>
</dbReference>
<keyword evidence="2" id="KW-1185">Reference proteome</keyword>
<evidence type="ECO:0000313" key="1">
    <source>
        <dbReference type="EMBL" id="NPT30645.1"/>
    </source>
</evidence>
<accession>A0ABX2BDG4</accession>
<comment type="caution">
    <text evidence="1">The sequence shown here is derived from an EMBL/GenBank/DDBJ whole genome shotgun (WGS) entry which is preliminary data.</text>
</comment>
<organism evidence="1 2">
    <name type="scientific">Vreelandella venusta</name>
    <dbReference type="NCBI Taxonomy" id="44935"/>
    <lineage>
        <taxon>Bacteria</taxon>
        <taxon>Pseudomonadati</taxon>
        <taxon>Pseudomonadota</taxon>
        <taxon>Gammaproteobacteria</taxon>
        <taxon>Oceanospirillales</taxon>
        <taxon>Halomonadaceae</taxon>
        <taxon>Vreelandella</taxon>
    </lineage>
</organism>
<reference evidence="1 2" key="1">
    <citation type="submission" date="2018-04" db="EMBL/GenBank/DDBJ databases">
        <authorList>
            <person name="Li G."/>
            <person name="Du W."/>
            <person name="Bai Y."/>
        </authorList>
    </citation>
    <scope>NUCLEOTIDE SEQUENCE [LARGE SCALE GENOMIC DNA]</scope>
    <source>
        <strain evidence="1 2">YYYZ-3</strain>
    </source>
</reference>
<dbReference type="EMBL" id="QDKN01000003">
    <property type="protein sequence ID" value="NPT30645.1"/>
    <property type="molecule type" value="Genomic_DNA"/>
</dbReference>
<evidence type="ECO:0000313" key="2">
    <source>
        <dbReference type="Proteomes" id="UP001318401"/>
    </source>
</evidence>
<sequence>MSKAVATKAANIKVTSATAITVDVPYTDPIQGAQSFQATWNLHEWEKYRSIVDAQNAGKMSDEDLLKDLICIEGLKDSETKEEIDHCDELIDAVMSVTFIRRPFILSWFAAQEGRNQAAAKN</sequence>
<evidence type="ECO:0008006" key="3">
    <source>
        <dbReference type="Google" id="ProtNLM"/>
    </source>
</evidence>